<evidence type="ECO:0000313" key="2">
    <source>
        <dbReference type="Proteomes" id="UP000094291"/>
    </source>
</evidence>
<gene>
    <name evidence="1" type="ORF">BFW38_12150</name>
</gene>
<organism evidence="1 2">
    <name type="scientific">Terasakiispira papahanaumokuakeensis</name>
    <dbReference type="NCBI Taxonomy" id="197479"/>
    <lineage>
        <taxon>Bacteria</taxon>
        <taxon>Pseudomonadati</taxon>
        <taxon>Pseudomonadota</taxon>
        <taxon>Gammaproteobacteria</taxon>
        <taxon>Oceanospirillales</taxon>
        <taxon>Terasakiispira</taxon>
    </lineage>
</organism>
<name>A0A1E2VBF1_9GAMM</name>
<dbReference type="RefSeq" id="WP_068999059.1">
    <property type="nucleotide sequence ID" value="NZ_MDTQ01000001.1"/>
</dbReference>
<dbReference type="OrthoDB" id="6119051at2"/>
<reference evidence="1 2" key="1">
    <citation type="submission" date="2016-08" db="EMBL/GenBank/DDBJ databases">
        <authorList>
            <person name="Seilhamer J.J."/>
        </authorList>
    </citation>
    <scope>NUCLEOTIDE SEQUENCE [LARGE SCALE GENOMIC DNA]</scope>
    <source>
        <strain evidence="1 2">PH27A</strain>
    </source>
</reference>
<keyword evidence="2" id="KW-1185">Reference proteome</keyword>
<evidence type="ECO:0000313" key="1">
    <source>
        <dbReference type="EMBL" id="ODC04166.1"/>
    </source>
</evidence>
<dbReference type="AlphaFoldDB" id="A0A1E2VBF1"/>
<comment type="caution">
    <text evidence="1">The sequence shown here is derived from an EMBL/GenBank/DDBJ whole genome shotgun (WGS) entry which is preliminary data.</text>
</comment>
<dbReference type="Proteomes" id="UP000094291">
    <property type="component" value="Unassembled WGS sequence"/>
</dbReference>
<proteinExistence type="predicted"/>
<protein>
    <submittedName>
        <fullName evidence="1">Uncharacterized protein</fullName>
    </submittedName>
</protein>
<sequence>MTWSDVDDHFIEFLDCWLKNIAPFYHSDEKDAEKPSIEGLLENHFEYLYPAQFILRLTQIADLERQSWLLSSINTRQQQILLEWIADSHHDFLKGFIADNWSQELPKDIVTYEGVDITSPLRSYIFQQLSNHSKKLSKKLR</sequence>
<dbReference type="STRING" id="197479.BFW38_12150"/>
<dbReference type="EMBL" id="MDTQ01000001">
    <property type="protein sequence ID" value="ODC04166.1"/>
    <property type="molecule type" value="Genomic_DNA"/>
</dbReference>
<accession>A0A1E2VBF1</accession>